<dbReference type="Proteomes" id="UP000769157">
    <property type="component" value="Unassembled WGS sequence"/>
</dbReference>
<evidence type="ECO:0000256" key="8">
    <source>
        <dbReference type="SAM" id="SignalP"/>
    </source>
</evidence>
<keyword evidence="6" id="KW-0326">Glycosidase</keyword>
<dbReference type="Pfam" id="PF10290">
    <property type="entry name" value="YJL171C_Tos1_N"/>
    <property type="match status" value="1"/>
</dbReference>
<dbReference type="PANTHER" id="PTHR31737:SF3">
    <property type="entry name" value="CELL WALL PROTEIN YJL171C"/>
    <property type="match status" value="1"/>
</dbReference>
<evidence type="ECO:0000259" key="9">
    <source>
        <dbReference type="Pfam" id="PF10287"/>
    </source>
</evidence>
<dbReference type="InterPro" id="IPR018807">
    <property type="entry name" value="YJL171C/Tos1_N"/>
</dbReference>
<keyword evidence="7" id="KW-0961">Cell wall biogenesis/degradation</keyword>
<keyword evidence="4 8" id="KW-0732">Signal</keyword>
<reference evidence="11" key="2">
    <citation type="submission" date="2021-01" db="EMBL/GenBank/DDBJ databases">
        <authorList>
            <person name="Schikora-Tamarit M.A."/>
        </authorList>
    </citation>
    <scope>NUCLEOTIDE SEQUENCE</scope>
    <source>
        <strain evidence="11">CBS6075</strain>
    </source>
</reference>
<evidence type="ECO:0000313" key="11">
    <source>
        <dbReference type="EMBL" id="KAH3664240.1"/>
    </source>
</evidence>
<evidence type="ECO:0000256" key="2">
    <source>
        <dbReference type="ARBA" id="ARBA00006055"/>
    </source>
</evidence>
<dbReference type="EMBL" id="JAEUBE010000327">
    <property type="protein sequence ID" value="KAH3664240.1"/>
    <property type="molecule type" value="Genomic_DNA"/>
</dbReference>
<evidence type="ECO:0000256" key="1">
    <source>
        <dbReference type="ARBA" id="ARBA00000382"/>
    </source>
</evidence>
<accession>A0A9P8P373</accession>
<dbReference type="OrthoDB" id="118256at2759"/>
<dbReference type="AlphaFoldDB" id="A0A9P8P373"/>
<keyword evidence="5" id="KW-0378">Hydrolase</keyword>
<sequence length="401" mass="43783">MKFFVFSLLLSLVCADNAPQQQNNQQTTTAASSSSSSSQEYSSEYGVLQFQNVGFEGHYYNVKKIDSSSNESCTCELNTGKPVDFSGAITPLDGELSVHIRGPVNLQKFGYWVADSYTAGETNGSWSRLAYYDSEDQTAENVTFLSNVGENITCLGKALDYIDSDGVSQATESTVLSNVTIQSGDEFVIMSNVSCGKSGFGKDCGVYRDGIPAFHGYYGTTKMFLFQFLAPQDDSDNKDVENYNMPAIWLLNAHIPRTAQYATNSNCSAWASGGGEFDIFEILNTTESTHFYSTIHDFQGTDDIYTGLANEGYIERVDSVMMGGVIFGSDGTATVFMSNETTFDETINNSDLSSWISTVESKEDEHIMSLSSVTSESSKSDGSTLRNSWLTAFLLGVMCIL</sequence>
<feature type="signal peptide" evidence="8">
    <location>
        <begin position="1"/>
        <end position="15"/>
    </location>
</feature>
<evidence type="ECO:0000256" key="4">
    <source>
        <dbReference type="ARBA" id="ARBA00022729"/>
    </source>
</evidence>
<comment type="similarity">
    <text evidence="2">Belongs to the PGA52 family.</text>
</comment>
<gene>
    <name evidence="11" type="ORF">OGAPHI_004592</name>
</gene>
<proteinExistence type="inferred from homology"/>
<evidence type="ECO:0000256" key="5">
    <source>
        <dbReference type="ARBA" id="ARBA00022801"/>
    </source>
</evidence>
<dbReference type="GO" id="GO:0009277">
    <property type="term" value="C:fungal-type cell wall"/>
    <property type="evidence" value="ECO:0007669"/>
    <property type="project" value="TreeGrafter"/>
</dbReference>
<feature type="chain" id="PRO_5040513828" description="glucan endo-1,3-beta-D-glucosidase" evidence="8">
    <location>
        <begin position="16"/>
        <end position="401"/>
    </location>
</feature>
<evidence type="ECO:0000256" key="7">
    <source>
        <dbReference type="ARBA" id="ARBA00023316"/>
    </source>
</evidence>
<reference evidence="11" key="1">
    <citation type="journal article" date="2021" name="Open Biol.">
        <title>Shared evolutionary footprints suggest mitochondrial oxidative damage underlies multiple complex I losses in fungi.</title>
        <authorList>
            <person name="Schikora-Tamarit M.A."/>
            <person name="Marcet-Houben M."/>
            <person name="Nosek J."/>
            <person name="Gabaldon T."/>
        </authorList>
    </citation>
    <scope>NUCLEOTIDE SEQUENCE</scope>
    <source>
        <strain evidence="11">CBS6075</strain>
    </source>
</reference>
<dbReference type="GO" id="GO:0071555">
    <property type="term" value="P:cell wall organization"/>
    <property type="evidence" value="ECO:0007669"/>
    <property type="project" value="UniProtKB-KW"/>
</dbReference>
<feature type="domain" description="Cell wall protein YJL171C/Tos1 C-terminal" evidence="9">
    <location>
        <begin position="124"/>
        <end position="355"/>
    </location>
</feature>
<comment type="caution">
    <text evidence="11">The sequence shown here is derived from an EMBL/GenBank/DDBJ whole genome shotgun (WGS) entry which is preliminary data.</text>
</comment>
<feature type="domain" description="Cell wall protein YJL171C/Tos1 N-terminal" evidence="10">
    <location>
        <begin position="48"/>
        <end position="112"/>
    </location>
</feature>
<organism evidence="11 12">
    <name type="scientific">Ogataea philodendri</name>
    <dbReference type="NCBI Taxonomy" id="1378263"/>
    <lineage>
        <taxon>Eukaryota</taxon>
        <taxon>Fungi</taxon>
        <taxon>Dikarya</taxon>
        <taxon>Ascomycota</taxon>
        <taxon>Saccharomycotina</taxon>
        <taxon>Pichiomycetes</taxon>
        <taxon>Pichiales</taxon>
        <taxon>Pichiaceae</taxon>
        <taxon>Ogataea</taxon>
    </lineage>
</organism>
<dbReference type="GeneID" id="70236557"/>
<dbReference type="InterPro" id="IPR018805">
    <property type="entry name" value="YJL171C/Tos1_C"/>
</dbReference>
<dbReference type="GO" id="GO:0042973">
    <property type="term" value="F:glucan endo-1,3-beta-D-glucosidase activity"/>
    <property type="evidence" value="ECO:0007669"/>
    <property type="project" value="UniProtKB-EC"/>
</dbReference>
<dbReference type="EC" id="3.2.1.39" evidence="3"/>
<evidence type="ECO:0000259" key="10">
    <source>
        <dbReference type="Pfam" id="PF10290"/>
    </source>
</evidence>
<evidence type="ECO:0000256" key="3">
    <source>
        <dbReference type="ARBA" id="ARBA00012780"/>
    </source>
</evidence>
<dbReference type="PANTHER" id="PTHR31737">
    <property type="entry name" value="PROTEIN TOS1"/>
    <property type="match status" value="1"/>
</dbReference>
<comment type="catalytic activity">
    <reaction evidence="1">
        <text>Hydrolysis of (1-&gt;3)-beta-D-glucosidic linkages in (1-&gt;3)-beta-D-glucans.</text>
        <dbReference type="EC" id="3.2.1.39"/>
    </reaction>
</comment>
<dbReference type="Pfam" id="PF10287">
    <property type="entry name" value="YJL171C_Tos1_C"/>
    <property type="match status" value="1"/>
</dbReference>
<protein>
    <recommendedName>
        <fullName evidence="3">glucan endo-1,3-beta-D-glucosidase</fullName>
        <ecNumber evidence="3">3.2.1.39</ecNumber>
    </recommendedName>
</protein>
<evidence type="ECO:0000256" key="6">
    <source>
        <dbReference type="ARBA" id="ARBA00023295"/>
    </source>
</evidence>
<name>A0A9P8P373_9ASCO</name>
<keyword evidence="12" id="KW-1185">Reference proteome</keyword>
<dbReference type="RefSeq" id="XP_046060512.1">
    <property type="nucleotide sequence ID" value="XM_046205686.1"/>
</dbReference>
<evidence type="ECO:0000313" key="12">
    <source>
        <dbReference type="Proteomes" id="UP000769157"/>
    </source>
</evidence>